<keyword evidence="1" id="KW-0812">Transmembrane</keyword>
<dbReference type="eggNOG" id="COG4416">
    <property type="taxonomic scope" value="Bacteria"/>
</dbReference>
<evidence type="ECO:0008006" key="4">
    <source>
        <dbReference type="Google" id="ProtNLM"/>
    </source>
</evidence>
<dbReference type="AlphaFoldDB" id="K0IW78"/>
<evidence type="ECO:0000256" key="1">
    <source>
        <dbReference type="SAM" id="Phobius"/>
    </source>
</evidence>
<dbReference type="KEGG" id="axl:AXY_05730"/>
<evidence type="ECO:0000313" key="3">
    <source>
        <dbReference type="Proteomes" id="UP000006294"/>
    </source>
</evidence>
<keyword evidence="3" id="KW-1185">Reference proteome</keyword>
<proteinExistence type="predicted"/>
<sequence>MNRFKQRLSQFMQGRYGIDHIYVTSLILYFVGLIVLRQINNSIYLNIFLLLLIAWTFYRVFSKNIDRRYAENQAFLRFINQIKSIVNRLWMRMRDIGTHRYRRCPNCRAQLRLPRKIGVHTARCPRCNNRFKVKIRL</sequence>
<keyword evidence="1" id="KW-1133">Transmembrane helix</keyword>
<dbReference type="Proteomes" id="UP000006294">
    <property type="component" value="Chromosome"/>
</dbReference>
<keyword evidence="1" id="KW-0472">Membrane</keyword>
<evidence type="ECO:0000313" key="2">
    <source>
        <dbReference type="EMBL" id="BAM46705.1"/>
    </source>
</evidence>
<organism evidence="2 3">
    <name type="scientific">Amphibacillus xylanus (strain ATCC 51415 / DSM 6626 / JCM 7361 / LMG 17667 / NBRC 15112 / Ep01)</name>
    <dbReference type="NCBI Taxonomy" id="698758"/>
    <lineage>
        <taxon>Bacteria</taxon>
        <taxon>Bacillati</taxon>
        <taxon>Bacillota</taxon>
        <taxon>Bacilli</taxon>
        <taxon>Bacillales</taxon>
        <taxon>Bacillaceae</taxon>
        <taxon>Amphibacillus</taxon>
    </lineage>
</organism>
<name>K0IW78_AMPXN</name>
<reference evidence="2 3" key="1">
    <citation type="submission" date="2011-01" db="EMBL/GenBank/DDBJ databases">
        <title>Whole genome sequence of Amphibacillus xylinus NBRC 15112.</title>
        <authorList>
            <person name="Nakazawa H."/>
            <person name="Katano Y."/>
            <person name="Nakamura S."/>
            <person name="Sasagawa M."/>
            <person name="Fukada J."/>
            <person name="Arai T."/>
            <person name="Sasakura N."/>
            <person name="Mochizuki D."/>
            <person name="Hosoyama A."/>
            <person name="Harada K."/>
            <person name="Horikawa H."/>
            <person name="Kato Y."/>
            <person name="Harada T."/>
            <person name="Sasaki K."/>
            <person name="Sekiguchi M."/>
            <person name="Hodoyama M."/>
            <person name="Nishiko R."/>
            <person name="Narita H."/>
            <person name="Hanamaki A."/>
            <person name="Hata C."/>
            <person name="Konno Y."/>
            <person name="Niimura Y."/>
            <person name="Yamazaki S."/>
            <person name="Fujita N."/>
        </authorList>
    </citation>
    <scope>NUCLEOTIDE SEQUENCE [LARGE SCALE GENOMIC DNA]</scope>
    <source>
        <strain evidence="3">ATCC 51415 / DSM 6626 / JCM 7361 / LMG 17667 / NBRC 15112 / Ep01</strain>
    </source>
</reference>
<dbReference type="STRING" id="698758.AXY_05730"/>
<feature type="transmembrane region" description="Helical" evidence="1">
    <location>
        <begin position="43"/>
        <end position="61"/>
    </location>
</feature>
<accession>K0IW78</accession>
<feature type="transmembrane region" description="Helical" evidence="1">
    <location>
        <begin position="21"/>
        <end position="37"/>
    </location>
</feature>
<protein>
    <recommendedName>
        <fullName evidence="4">Zn-finger containing protein</fullName>
    </recommendedName>
</protein>
<dbReference type="EMBL" id="AP012050">
    <property type="protein sequence ID" value="BAM46705.1"/>
    <property type="molecule type" value="Genomic_DNA"/>
</dbReference>
<dbReference type="HOGENOM" id="CLU_133627_0_0_9"/>
<gene>
    <name evidence="2" type="ordered locus">AXY_05730</name>
</gene>